<dbReference type="RefSeq" id="WP_115612449.1">
    <property type="nucleotide sequence ID" value="NZ_JBHLZC010000001.1"/>
</dbReference>
<dbReference type="NCBIfam" id="TIGR00697">
    <property type="entry name" value="queuosine precursor transporter"/>
    <property type="match status" value="1"/>
</dbReference>
<keyword evidence="3" id="KW-1185">Reference proteome</keyword>
<protein>
    <recommendedName>
        <fullName evidence="1">Probable queuosine precursor transporter</fullName>
        <shortName evidence="1">Q precursor transporter</shortName>
    </recommendedName>
</protein>
<dbReference type="EMBL" id="UFUW01000001">
    <property type="protein sequence ID" value="SUX25290.1"/>
    <property type="molecule type" value="Genomic_DNA"/>
</dbReference>
<comment type="function">
    <text evidence="1">Involved in the import of queuosine (Q) precursors, required for Q precursor salvage.</text>
</comment>
<dbReference type="Proteomes" id="UP000254572">
    <property type="component" value="Unassembled WGS sequence"/>
</dbReference>
<keyword evidence="1" id="KW-1003">Cell membrane</keyword>
<dbReference type="PANTHER" id="PTHR34300:SF1">
    <property type="entry name" value="QUEUOSINE PRECURSOR TRANSPORTER"/>
    <property type="match status" value="1"/>
</dbReference>
<feature type="transmembrane region" description="Helical" evidence="1">
    <location>
        <begin position="187"/>
        <end position="209"/>
    </location>
</feature>
<dbReference type="PANTHER" id="PTHR34300">
    <property type="entry name" value="QUEUOSINE PRECURSOR TRANSPORTER-RELATED"/>
    <property type="match status" value="1"/>
</dbReference>
<gene>
    <name evidence="2" type="primary">yhhQ</name>
    <name evidence="2" type="ORF">NCTC13294_02346</name>
</gene>
<feature type="transmembrane region" description="Helical" evidence="1">
    <location>
        <begin position="106"/>
        <end position="130"/>
    </location>
</feature>
<proteinExistence type="inferred from homology"/>
<keyword evidence="1" id="KW-0812">Transmembrane</keyword>
<keyword evidence="1" id="KW-0813">Transport</keyword>
<feature type="transmembrane region" description="Helical" evidence="1">
    <location>
        <begin position="16"/>
        <end position="35"/>
    </location>
</feature>
<comment type="similarity">
    <text evidence="1">Belongs to the vitamin uptake transporter (VUT/ECF) (TC 2.A.88) family. Q precursor transporter subfamily.</text>
</comment>
<name>A0A381EEC0_9GAMM</name>
<feature type="transmembrane region" description="Helical" evidence="1">
    <location>
        <begin position="75"/>
        <end position="94"/>
    </location>
</feature>
<reference evidence="2 3" key="1">
    <citation type="submission" date="2018-06" db="EMBL/GenBank/DDBJ databases">
        <authorList>
            <consortium name="Pathogen Informatics"/>
            <person name="Doyle S."/>
        </authorList>
    </citation>
    <scope>NUCLEOTIDE SEQUENCE [LARGE SCALE GENOMIC DNA]</scope>
    <source>
        <strain evidence="2 3">NCTC13294</strain>
    </source>
</reference>
<evidence type="ECO:0000313" key="3">
    <source>
        <dbReference type="Proteomes" id="UP000254572"/>
    </source>
</evidence>
<dbReference type="Pfam" id="PF02592">
    <property type="entry name" value="Vut_1"/>
    <property type="match status" value="1"/>
</dbReference>
<dbReference type="GO" id="GO:0005886">
    <property type="term" value="C:plasma membrane"/>
    <property type="evidence" value="ECO:0007669"/>
    <property type="project" value="UniProtKB-SubCell"/>
</dbReference>
<accession>A0A381EEC0</accession>
<dbReference type="AlphaFoldDB" id="A0A381EEC0"/>
<keyword evidence="1" id="KW-0997">Cell inner membrane</keyword>
<sequence>MHNTTYTFTAAQRHHALIWLAFWHNVVIVASNYLVQLPFEIFGVKTTWGAFTYPFIFLTTDLTVRIFGASLARRIIFCATMPALALSYLVSVLFHDGAYTGLAALAAYNSFVGRIVIASLSAYLIGQLLDITVFNRLRQMRLWWVAPTASAIAGNAIDTIAFFGIAFHRSTEPYMAAHWQEIALVDYGWKIAICGLFFLPAYGILLRYLTARLTTLHQRAPIACAQGE</sequence>
<evidence type="ECO:0000256" key="1">
    <source>
        <dbReference type="HAMAP-Rule" id="MF_02088"/>
    </source>
</evidence>
<organism evidence="2 3">
    <name type="scientific">Cardiobacterium valvarum</name>
    <dbReference type="NCBI Taxonomy" id="194702"/>
    <lineage>
        <taxon>Bacteria</taxon>
        <taxon>Pseudomonadati</taxon>
        <taxon>Pseudomonadota</taxon>
        <taxon>Gammaproteobacteria</taxon>
        <taxon>Cardiobacteriales</taxon>
        <taxon>Cardiobacteriaceae</taxon>
        <taxon>Cardiobacterium</taxon>
    </lineage>
</organism>
<evidence type="ECO:0000313" key="2">
    <source>
        <dbReference type="EMBL" id="SUX25290.1"/>
    </source>
</evidence>
<feature type="transmembrane region" description="Helical" evidence="1">
    <location>
        <begin position="47"/>
        <end position="68"/>
    </location>
</feature>
<dbReference type="OrthoDB" id="7065604at2"/>
<keyword evidence="1" id="KW-1133">Transmembrane helix</keyword>
<comment type="subcellular location">
    <subcellularLocation>
        <location evidence="1">Cell inner membrane</location>
        <topology evidence="1">Multi-pass membrane protein</topology>
    </subcellularLocation>
</comment>
<dbReference type="InterPro" id="IPR003744">
    <property type="entry name" value="YhhQ"/>
</dbReference>
<feature type="transmembrane region" description="Helical" evidence="1">
    <location>
        <begin position="142"/>
        <end position="167"/>
    </location>
</feature>
<dbReference type="HAMAP" id="MF_02088">
    <property type="entry name" value="Q_prec_transport"/>
    <property type="match status" value="1"/>
</dbReference>
<keyword evidence="1" id="KW-0472">Membrane</keyword>
<dbReference type="NCBIfam" id="NF008406">
    <property type="entry name" value="PRK11212.1"/>
    <property type="match status" value="1"/>
</dbReference>
<dbReference type="GO" id="GO:0022857">
    <property type="term" value="F:transmembrane transporter activity"/>
    <property type="evidence" value="ECO:0007669"/>
    <property type="project" value="UniProtKB-UniRule"/>
</dbReference>